<dbReference type="GO" id="GO:0003677">
    <property type="term" value="F:DNA binding"/>
    <property type="evidence" value="ECO:0007669"/>
    <property type="project" value="InterPro"/>
</dbReference>
<keyword evidence="3" id="KW-1185">Reference proteome</keyword>
<dbReference type="KEGG" id="run:DR864_23925"/>
<dbReference type="RefSeq" id="WP_114069329.1">
    <property type="nucleotide sequence ID" value="NZ_CP030850.1"/>
</dbReference>
<dbReference type="Gene3D" id="2.40.50.1020">
    <property type="entry name" value="LytTr DNA-binding domain"/>
    <property type="match status" value="1"/>
</dbReference>
<dbReference type="Proteomes" id="UP000251993">
    <property type="component" value="Chromosome"/>
</dbReference>
<dbReference type="PROSITE" id="PS50930">
    <property type="entry name" value="HTH_LYTTR"/>
    <property type="match status" value="1"/>
</dbReference>
<reference evidence="2 3" key="1">
    <citation type="submission" date="2018-07" db="EMBL/GenBank/DDBJ databases">
        <title>Genome sequencing of Runella.</title>
        <authorList>
            <person name="Baek M.-G."/>
            <person name="Yi H."/>
        </authorList>
    </citation>
    <scope>NUCLEOTIDE SEQUENCE [LARGE SCALE GENOMIC DNA]</scope>
    <source>
        <strain evidence="2 3">HYN0085</strain>
    </source>
</reference>
<protein>
    <submittedName>
        <fullName evidence="2">LytTR family transcriptional regulator</fullName>
    </submittedName>
</protein>
<gene>
    <name evidence="2" type="ORF">DR864_23925</name>
</gene>
<evidence type="ECO:0000259" key="1">
    <source>
        <dbReference type="PROSITE" id="PS50930"/>
    </source>
</evidence>
<evidence type="ECO:0000313" key="2">
    <source>
        <dbReference type="EMBL" id="AXE20566.1"/>
    </source>
</evidence>
<dbReference type="SMART" id="SM00850">
    <property type="entry name" value="LytTR"/>
    <property type="match status" value="1"/>
</dbReference>
<dbReference type="Pfam" id="PF04397">
    <property type="entry name" value="LytTR"/>
    <property type="match status" value="1"/>
</dbReference>
<dbReference type="InterPro" id="IPR007492">
    <property type="entry name" value="LytTR_DNA-bd_dom"/>
</dbReference>
<organism evidence="2 3">
    <name type="scientific">Runella rosea</name>
    <dbReference type="NCBI Taxonomy" id="2259595"/>
    <lineage>
        <taxon>Bacteria</taxon>
        <taxon>Pseudomonadati</taxon>
        <taxon>Bacteroidota</taxon>
        <taxon>Cytophagia</taxon>
        <taxon>Cytophagales</taxon>
        <taxon>Spirosomataceae</taxon>
        <taxon>Runella</taxon>
    </lineage>
</organism>
<evidence type="ECO:0000313" key="3">
    <source>
        <dbReference type="Proteomes" id="UP000251993"/>
    </source>
</evidence>
<accession>A0A344TPJ5</accession>
<dbReference type="OrthoDB" id="1116942at2"/>
<dbReference type="EMBL" id="CP030850">
    <property type="protein sequence ID" value="AXE20566.1"/>
    <property type="molecule type" value="Genomic_DNA"/>
</dbReference>
<dbReference type="AlphaFoldDB" id="A0A344TPJ5"/>
<name>A0A344TPJ5_9BACT</name>
<proteinExistence type="predicted"/>
<sequence length="124" mass="13936">MTATAGLVVGESVVYLPRFQTKRGERAIDLKQIVYLSALSNYTIFHLNTGEEVMTTLSLSSYALLLETRGFIRVHKSNLLNGHYLGKCRLVRSGELMLPNGKVIEVARRRRSSLKKIAKEKGKE</sequence>
<feature type="domain" description="HTH LytTR-type" evidence="1">
    <location>
        <begin position="28"/>
        <end position="120"/>
    </location>
</feature>